<dbReference type="EMBL" id="JAUIZM010000006">
    <property type="protein sequence ID" value="KAK1378990.1"/>
    <property type="molecule type" value="Genomic_DNA"/>
</dbReference>
<evidence type="ECO:0008006" key="3">
    <source>
        <dbReference type="Google" id="ProtNLM"/>
    </source>
</evidence>
<proteinExistence type="predicted"/>
<evidence type="ECO:0000313" key="2">
    <source>
        <dbReference type="Proteomes" id="UP001237642"/>
    </source>
</evidence>
<organism evidence="1 2">
    <name type="scientific">Heracleum sosnowskyi</name>
    <dbReference type="NCBI Taxonomy" id="360622"/>
    <lineage>
        <taxon>Eukaryota</taxon>
        <taxon>Viridiplantae</taxon>
        <taxon>Streptophyta</taxon>
        <taxon>Embryophyta</taxon>
        <taxon>Tracheophyta</taxon>
        <taxon>Spermatophyta</taxon>
        <taxon>Magnoliopsida</taxon>
        <taxon>eudicotyledons</taxon>
        <taxon>Gunneridae</taxon>
        <taxon>Pentapetalae</taxon>
        <taxon>asterids</taxon>
        <taxon>campanulids</taxon>
        <taxon>Apiales</taxon>
        <taxon>Apiaceae</taxon>
        <taxon>Apioideae</taxon>
        <taxon>apioid superclade</taxon>
        <taxon>Tordylieae</taxon>
        <taxon>Tordyliinae</taxon>
        <taxon>Heracleum</taxon>
    </lineage>
</organism>
<reference evidence="1" key="2">
    <citation type="submission" date="2023-05" db="EMBL/GenBank/DDBJ databases">
        <authorList>
            <person name="Schelkunov M.I."/>
        </authorList>
    </citation>
    <scope>NUCLEOTIDE SEQUENCE</scope>
    <source>
        <strain evidence="1">Hsosn_3</strain>
        <tissue evidence="1">Leaf</tissue>
    </source>
</reference>
<protein>
    <recommendedName>
        <fullName evidence="3">RNase H type-1 domain-containing protein</fullName>
    </recommendedName>
</protein>
<accession>A0AAD8MK20</accession>
<dbReference type="AlphaFoldDB" id="A0AAD8MK20"/>
<keyword evidence="2" id="KW-1185">Reference proteome</keyword>
<name>A0AAD8MK20_9APIA</name>
<sequence length="129" mass="14349">MLAKGDSRCSTGDWRGLYGWSGNLLENVSHYKSAAVLTVCLAIWRVQNEKNWNWKDSQGRSTEALVQSIFAEEGTISWVKPQLDSIKVTVDTTIFEEQATFVMGMVARDSKGDLVQACKVSASRWDSVA</sequence>
<reference evidence="1" key="1">
    <citation type="submission" date="2023-02" db="EMBL/GenBank/DDBJ databases">
        <title>Genome of toxic invasive species Heracleum sosnowskyi carries increased number of genes despite the absence of recent whole-genome duplications.</title>
        <authorList>
            <person name="Schelkunov M."/>
            <person name="Shtratnikova V."/>
            <person name="Makarenko M."/>
            <person name="Klepikova A."/>
            <person name="Omelchenko D."/>
            <person name="Novikova G."/>
            <person name="Obukhova E."/>
            <person name="Bogdanov V."/>
            <person name="Penin A."/>
            <person name="Logacheva M."/>
        </authorList>
    </citation>
    <scope>NUCLEOTIDE SEQUENCE</scope>
    <source>
        <strain evidence="1">Hsosn_3</strain>
        <tissue evidence="1">Leaf</tissue>
    </source>
</reference>
<evidence type="ECO:0000313" key="1">
    <source>
        <dbReference type="EMBL" id="KAK1378990.1"/>
    </source>
</evidence>
<comment type="caution">
    <text evidence="1">The sequence shown here is derived from an EMBL/GenBank/DDBJ whole genome shotgun (WGS) entry which is preliminary data.</text>
</comment>
<gene>
    <name evidence="1" type="ORF">POM88_025734</name>
</gene>
<dbReference type="Proteomes" id="UP001237642">
    <property type="component" value="Unassembled WGS sequence"/>
</dbReference>